<dbReference type="Proteomes" id="UP001381693">
    <property type="component" value="Unassembled WGS sequence"/>
</dbReference>
<reference evidence="1 2" key="1">
    <citation type="submission" date="2023-11" db="EMBL/GenBank/DDBJ databases">
        <title>Halocaridina rubra genome assembly.</title>
        <authorList>
            <person name="Smith C."/>
        </authorList>
    </citation>
    <scope>NUCLEOTIDE SEQUENCE [LARGE SCALE GENOMIC DNA]</scope>
    <source>
        <strain evidence="1">EP-1</strain>
        <tissue evidence="1">Whole</tissue>
    </source>
</reference>
<evidence type="ECO:0000313" key="1">
    <source>
        <dbReference type="EMBL" id="KAK7071122.1"/>
    </source>
</evidence>
<proteinExistence type="predicted"/>
<keyword evidence="2" id="KW-1185">Reference proteome</keyword>
<name>A0AAN9A620_HALRR</name>
<evidence type="ECO:0000313" key="2">
    <source>
        <dbReference type="Proteomes" id="UP001381693"/>
    </source>
</evidence>
<gene>
    <name evidence="1" type="ORF">SK128_009039</name>
</gene>
<protein>
    <submittedName>
        <fullName evidence="1">Uncharacterized protein</fullName>
    </submittedName>
</protein>
<accession>A0AAN9A620</accession>
<dbReference type="AlphaFoldDB" id="A0AAN9A620"/>
<dbReference type="EMBL" id="JAXCGZ010015137">
    <property type="protein sequence ID" value="KAK7071122.1"/>
    <property type="molecule type" value="Genomic_DNA"/>
</dbReference>
<sequence>MTFRNRPSVIFLKAANQHTSLSELWQMLRRVSGKKSTKIPTHPKPMDEAERLADTFSSCSATQQLPPSTIRIQNDLRLQRWDIINHACNQEDETDAPFTSQELRNTKHRGKDTAPGADGITYTMINNMGTA</sequence>
<comment type="caution">
    <text evidence="1">The sequence shown here is derived from an EMBL/GenBank/DDBJ whole genome shotgun (WGS) entry which is preliminary data.</text>
</comment>
<organism evidence="1 2">
    <name type="scientific">Halocaridina rubra</name>
    <name type="common">Hawaiian red shrimp</name>
    <dbReference type="NCBI Taxonomy" id="373956"/>
    <lineage>
        <taxon>Eukaryota</taxon>
        <taxon>Metazoa</taxon>
        <taxon>Ecdysozoa</taxon>
        <taxon>Arthropoda</taxon>
        <taxon>Crustacea</taxon>
        <taxon>Multicrustacea</taxon>
        <taxon>Malacostraca</taxon>
        <taxon>Eumalacostraca</taxon>
        <taxon>Eucarida</taxon>
        <taxon>Decapoda</taxon>
        <taxon>Pleocyemata</taxon>
        <taxon>Caridea</taxon>
        <taxon>Atyoidea</taxon>
        <taxon>Atyidae</taxon>
        <taxon>Halocaridina</taxon>
    </lineage>
</organism>
<feature type="non-terminal residue" evidence="1">
    <location>
        <position position="131"/>
    </location>
</feature>